<feature type="chain" id="PRO_5042924588" description="Ig-like domain-containing protein" evidence="3">
    <location>
        <begin position="20"/>
        <end position="403"/>
    </location>
</feature>
<feature type="compositionally biased region" description="Low complexity" evidence="1">
    <location>
        <begin position="385"/>
        <end position="403"/>
    </location>
</feature>
<dbReference type="EMBL" id="JBAMIC010000007">
    <property type="protein sequence ID" value="KAK7106070.1"/>
    <property type="molecule type" value="Genomic_DNA"/>
</dbReference>
<feature type="transmembrane region" description="Helical" evidence="2">
    <location>
        <begin position="286"/>
        <end position="310"/>
    </location>
</feature>
<feature type="compositionally biased region" description="Basic and acidic residues" evidence="1">
    <location>
        <begin position="235"/>
        <end position="266"/>
    </location>
</feature>
<feature type="region of interest" description="Disordered" evidence="1">
    <location>
        <begin position="344"/>
        <end position="403"/>
    </location>
</feature>
<keyword evidence="3" id="KW-0732">Signal</keyword>
<evidence type="ECO:0000313" key="4">
    <source>
        <dbReference type="EMBL" id="KAK7106070.1"/>
    </source>
</evidence>
<evidence type="ECO:0000256" key="2">
    <source>
        <dbReference type="SAM" id="Phobius"/>
    </source>
</evidence>
<keyword evidence="2" id="KW-0812">Transmembrane</keyword>
<evidence type="ECO:0000256" key="3">
    <source>
        <dbReference type="SAM" id="SignalP"/>
    </source>
</evidence>
<evidence type="ECO:0008006" key="6">
    <source>
        <dbReference type="Google" id="ProtNLM"/>
    </source>
</evidence>
<keyword evidence="5" id="KW-1185">Reference proteome</keyword>
<comment type="caution">
    <text evidence="4">The sequence shown here is derived from an EMBL/GenBank/DDBJ whole genome shotgun (WGS) entry which is preliminary data.</text>
</comment>
<reference evidence="4 5" key="1">
    <citation type="submission" date="2024-02" db="EMBL/GenBank/DDBJ databases">
        <title>Chromosome-scale genome assembly of the rough periwinkle Littorina saxatilis.</title>
        <authorList>
            <person name="De Jode A."/>
            <person name="Faria R."/>
            <person name="Formenti G."/>
            <person name="Sims Y."/>
            <person name="Smith T.P."/>
            <person name="Tracey A."/>
            <person name="Wood J.M.D."/>
            <person name="Zagrodzka Z.B."/>
            <person name="Johannesson K."/>
            <person name="Butlin R.K."/>
            <person name="Leder E.H."/>
        </authorList>
    </citation>
    <scope>NUCLEOTIDE SEQUENCE [LARGE SCALE GENOMIC DNA]</scope>
    <source>
        <strain evidence="4">Snail1</strain>
        <tissue evidence="4">Muscle</tissue>
    </source>
</reference>
<evidence type="ECO:0000256" key="1">
    <source>
        <dbReference type="SAM" id="MobiDB-lite"/>
    </source>
</evidence>
<gene>
    <name evidence="4" type="ORF">V1264_017370</name>
</gene>
<feature type="compositionally biased region" description="Polar residues" evidence="1">
    <location>
        <begin position="363"/>
        <end position="372"/>
    </location>
</feature>
<organism evidence="4 5">
    <name type="scientific">Littorina saxatilis</name>
    <dbReference type="NCBI Taxonomy" id="31220"/>
    <lineage>
        <taxon>Eukaryota</taxon>
        <taxon>Metazoa</taxon>
        <taxon>Spiralia</taxon>
        <taxon>Lophotrochozoa</taxon>
        <taxon>Mollusca</taxon>
        <taxon>Gastropoda</taxon>
        <taxon>Caenogastropoda</taxon>
        <taxon>Littorinimorpha</taxon>
        <taxon>Littorinoidea</taxon>
        <taxon>Littorinidae</taxon>
        <taxon>Littorina</taxon>
    </lineage>
</organism>
<accession>A0AAN9GGN2</accession>
<evidence type="ECO:0000313" key="5">
    <source>
        <dbReference type="Proteomes" id="UP001374579"/>
    </source>
</evidence>
<protein>
    <recommendedName>
        <fullName evidence="6">Ig-like domain-containing protein</fullName>
    </recommendedName>
</protein>
<sequence>MCFDLLTTFTLVCSTFVEGYQISQCGSDGKVDLEEASSAYLTCTGITDDTVKWDLYRDDGSNVVMGYCSWYGQFCAFNGPYVVKRTDNSTSTLIVTPNDRNTIAGTVVCGGNQNSALARCKVRVVYKADRLSNCTASIHNTAIDRKDWTVSASCDVEKMFASDGNYTCHWIVPNGNGTETQEKGSLSTESFVANTAAYVRGTCSIRNLPMPTVAGTYNYDVIVNPGNTRLTGPRLEIRTEKQQNDTGTEKQQNDAGTEKQRNDTEIKAQQSEAETKKQESADSNSASMMIIASCLSLVVVAVVIGAALGYRHNRRKVKTAAQGQSAQVGAAGAVGNLDAATTTPQFAAPSSHFDDSSEADESAQGTPQSAAPSSHFDDSSEADESAYTVNSSSSEVSDAASEG</sequence>
<dbReference type="AlphaFoldDB" id="A0AAN9GGN2"/>
<feature type="signal peptide" evidence="3">
    <location>
        <begin position="1"/>
        <end position="19"/>
    </location>
</feature>
<keyword evidence="2" id="KW-1133">Transmembrane helix</keyword>
<dbReference type="Proteomes" id="UP001374579">
    <property type="component" value="Unassembled WGS sequence"/>
</dbReference>
<proteinExistence type="predicted"/>
<name>A0AAN9GGN2_9CAEN</name>
<keyword evidence="2" id="KW-0472">Membrane</keyword>
<feature type="region of interest" description="Disordered" evidence="1">
    <location>
        <begin position="229"/>
        <end position="284"/>
    </location>
</feature>